<dbReference type="Gene3D" id="3.40.50.2000">
    <property type="entry name" value="Glycogen Phosphorylase B"/>
    <property type="match status" value="2"/>
</dbReference>
<feature type="transmembrane region" description="Helical" evidence="1">
    <location>
        <begin position="12"/>
        <end position="36"/>
    </location>
</feature>
<evidence type="ECO:0000259" key="3">
    <source>
        <dbReference type="Pfam" id="PF13439"/>
    </source>
</evidence>
<reference evidence="4 5" key="1">
    <citation type="journal article" date="2015" name="Nature">
        <title>rRNA introns, odd ribosomes, and small enigmatic genomes across a large radiation of phyla.</title>
        <authorList>
            <person name="Brown C.T."/>
            <person name="Hug L.A."/>
            <person name="Thomas B.C."/>
            <person name="Sharon I."/>
            <person name="Castelle C.J."/>
            <person name="Singh A."/>
            <person name="Wilkins M.J."/>
            <person name="Williams K.H."/>
            <person name="Banfield J.F."/>
        </authorList>
    </citation>
    <scope>NUCLEOTIDE SEQUENCE [LARGE SCALE GENOMIC DNA]</scope>
</reference>
<evidence type="ECO:0000259" key="2">
    <source>
        <dbReference type="Pfam" id="PF00534"/>
    </source>
</evidence>
<dbReference type="Pfam" id="PF00534">
    <property type="entry name" value="Glycos_transf_1"/>
    <property type="match status" value="1"/>
</dbReference>
<dbReference type="AlphaFoldDB" id="A0A0G1VGM9"/>
<dbReference type="EMBL" id="LCPW01000011">
    <property type="protein sequence ID" value="KKW05703.1"/>
    <property type="molecule type" value="Genomic_DNA"/>
</dbReference>
<feature type="transmembrane region" description="Helical" evidence="1">
    <location>
        <begin position="78"/>
        <end position="95"/>
    </location>
</feature>
<keyword evidence="1" id="KW-0472">Membrane</keyword>
<keyword evidence="1" id="KW-0812">Transmembrane</keyword>
<dbReference type="PATRIC" id="fig|1618342.3.peg.424"/>
<proteinExistence type="predicted"/>
<feature type="domain" description="Glycosyltransferase subfamily 4-like N-terminal" evidence="3">
    <location>
        <begin position="112"/>
        <end position="269"/>
    </location>
</feature>
<dbReference type="SUPFAM" id="SSF53756">
    <property type="entry name" value="UDP-Glycosyltransferase/glycogen phosphorylase"/>
    <property type="match status" value="1"/>
</dbReference>
<protein>
    <submittedName>
        <fullName evidence="4">Second mannosyl transferase</fullName>
    </submittedName>
</protein>
<dbReference type="Pfam" id="PF13439">
    <property type="entry name" value="Glyco_transf_4"/>
    <property type="match status" value="1"/>
</dbReference>
<evidence type="ECO:0000313" key="5">
    <source>
        <dbReference type="Proteomes" id="UP000034119"/>
    </source>
</evidence>
<dbReference type="GO" id="GO:0016757">
    <property type="term" value="F:glycosyltransferase activity"/>
    <property type="evidence" value="ECO:0007669"/>
    <property type="project" value="InterPro"/>
</dbReference>
<dbReference type="CDD" id="cd03808">
    <property type="entry name" value="GT4_CapM-like"/>
    <property type="match status" value="1"/>
</dbReference>
<dbReference type="Proteomes" id="UP000034119">
    <property type="component" value="Unassembled WGS sequence"/>
</dbReference>
<evidence type="ECO:0000313" key="4">
    <source>
        <dbReference type="EMBL" id="KKW05703.1"/>
    </source>
</evidence>
<feature type="non-terminal residue" evidence="4">
    <location>
        <position position="1"/>
    </location>
</feature>
<organism evidence="4 5">
    <name type="scientific">candidate division CPR1 bacterium GW2011_GWC1_49_13</name>
    <dbReference type="NCBI Taxonomy" id="1618342"/>
    <lineage>
        <taxon>Bacteria</taxon>
        <taxon>candidate division CPR1</taxon>
    </lineage>
</organism>
<dbReference type="InterPro" id="IPR001296">
    <property type="entry name" value="Glyco_trans_1"/>
</dbReference>
<gene>
    <name evidence="4" type="ORF">UY40_C0011G0011</name>
</gene>
<keyword evidence="4" id="KW-0808">Transferase</keyword>
<dbReference type="STRING" id="1618342.UY40_C0011G0011"/>
<comment type="caution">
    <text evidence="4">The sequence shown here is derived from an EMBL/GenBank/DDBJ whole genome shotgun (WGS) entry which is preliminary data.</text>
</comment>
<dbReference type="InterPro" id="IPR028098">
    <property type="entry name" value="Glyco_trans_4-like_N"/>
</dbReference>
<accession>A0A0G1VGM9</accession>
<dbReference type="PANTHER" id="PTHR12526">
    <property type="entry name" value="GLYCOSYLTRANSFERASE"/>
    <property type="match status" value="1"/>
</dbReference>
<feature type="domain" description="Glycosyl transferase family 1" evidence="2">
    <location>
        <begin position="278"/>
        <end position="448"/>
    </location>
</feature>
<sequence length="473" mass="52100">GVSLTHSLFLDLWARGGITSLILLIGIWILIFGAIIRFTLSRDSEVVTFGYVLGGFATGWLLDNLISGEQFFSDAPMILFWGVLGLVTALSKLSISEGGKKKVLQVLTSSDIGGAPQVVSDLLENSKSSEFEFVVVAPRGPFIKRFKSLGCKVYTLPLNRVGLVGFRGFYRILKEEKIDLINSHGKGAGLYARVVGSLFGIPVINTIHGIHYSKTNPISRNFYFLSERILSGFTRLVINVSKNQEKEGFKLRLFPKSKSRVVVNGIEASKFGGKRLDNQNFRRRLGVSESDFTVVMAARFDPPGVKHKGQLRFINLIPSLIKSIPNLKIVFAGGGEGEVEAKKLARDLGVWNSVLFLGERQDVPMILKNVDGFVLPSYHEGLPISVLEASASGLPVIGSNVVGIKDAVKEGETGLLVDFNNPRQAIEAFRKLSKSPDLRKRMGERGQEFVKKEFSMDKFVDKTLKVYEEALAS</sequence>
<evidence type="ECO:0000256" key="1">
    <source>
        <dbReference type="SAM" id="Phobius"/>
    </source>
</evidence>
<feature type="transmembrane region" description="Helical" evidence="1">
    <location>
        <begin position="48"/>
        <end position="66"/>
    </location>
</feature>
<name>A0A0G1VGM9_9BACT</name>
<keyword evidence="1" id="KW-1133">Transmembrane helix</keyword>